<dbReference type="InterPro" id="IPR036388">
    <property type="entry name" value="WH-like_DNA-bd_sf"/>
</dbReference>
<protein>
    <recommendedName>
        <fullName evidence="3">MarR family transcriptional regulator</fullName>
    </recommendedName>
</protein>
<evidence type="ECO:0008006" key="3">
    <source>
        <dbReference type="Google" id="ProtNLM"/>
    </source>
</evidence>
<sequence>MNHDDVIIATLQKEGKPLKSSEIAEIASTDKKEIEKSIKKLVAEGKIYSPKRCFYDLK</sequence>
<dbReference type="Gene3D" id="1.10.10.10">
    <property type="entry name" value="Winged helix-like DNA-binding domain superfamily/Winged helix DNA-binding domain"/>
    <property type="match status" value="1"/>
</dbReference>
<dbReference type="OrthoDB" id="15623at2"/>
<dbReference type="SUPFAM" id="SSF46785">
    <property type="entry name" value="Winged helix' DNA-binding domain"/>
    <property type="match status" value="1"/>
</dbReference>
<evidence type="ECO:0000313" key="1">
    <source>
        <dbReference type="EMBL" id="SDD14729.1"/>
    </source>
</evidence>
<reference evidence="1 2" key="1">
    <citation type="submission" date="2016-09" db="EMBL/GenBank/DDBJ databases">
        <authorList>
            <person name="Capua I."/>
            <person name="De Benedictis P."/>
            <person name="Joannis T."/>
            <person name="Lombin L.H."/>
            <person name="Cattoli G."/>
        </authorList>
    </citation>
    <scope>NUCLEOTIDE SEQUENCE [LARGE SCALE GENOMIC DNA]</scope>
    <source>
        <strain evidence="1 2">A7P-90m</strain>
    </source>
</reference>
<accession>A0A1G6SCY2</accession>
<evidence type="ECO:0000313" key="2">
    <source>
        <dbReference type="Proteomes" id="UP000199452"/>
    </source>
</evidence>
<dbReference type="InterPro" id="IPR036390">
    <property type="entry name" value="WH_DNA-bd_sf"/>
</dbReference>
<gene>
    <name evidence="1" type="ORF">SAMN05216323_10926</name>
</gene>
<name>A0A1G6SCY2_9BACT</name>
<dbReference type="RefSeq" id="WP_092440818.1">
    <property type="nucleotide sequence ID" value="NZ_FMYP01000092.1"/>
</dbReference>
<dbReference type="STRING" id="1640674.SAMN05216323_10926"/>
<dbReference type="EMBL" id="FMYP01000092">
    <property type="protein sequence ID" value="SDD14729.1"/>
    <property type="molecule type" value="Genomic_DNA"/>
</dbReference>
<dbReference type="Proteomes" id="UP000199452">
    <property type="component" value="Unassembled WGS sequence"/>
</dbReference>
<dbReference type="AlphaFoldDB" id="A0A1G6SCY2"/>
<organism evidence="1 2">
    <name type="scientific">Williamwhitmania taraxaci</name>
    <dbReference type="NCBI Taxonomy" id="1640674"/>
    <lineage>
        <taxon>Bacteria</taxon>
        <taxon>Pseudomonadati</taxon>
        <taxon>Bacteroidota</taxon>
        <taxon>Bacteroidia</taxon>
        <taxon>Bacteroidales</taxon>
        <taxon>Williamwhitmaniaceae</taxon>
        <taxon>Williamwhitmania</taxon>
    </lineage>
</organism>
<keyword evidence="2" id="KW-1185">Reference proteome</keyword>
<proteinExistence type="predicted"/>